<evidence type="ECO:0000256" key="1">
    <source>
        <dbReference type="ARBA" id="ARBA00022729"/>
    </source>
</evidence>
<evidence type="ECO:0000256" key="3">
    <source>
        <dbReference type="ARBA" id="ARBA00023136"/>
    </source>
</evidence>
<dbReference type="InterPro" id="IPR006817">
    <property type="entry name" value="Lipoprotein_leucine-zipper_dom"/>
</dbReference>
<evidence type="ECO:0000256" key="7">
    <source>
        <dbReference type="SAM" id="Coils"/>
    </source>
</evidence>
<dbReference type="NCBIfam" id="NF007428">
    <property type="entry name" value="PRK09973.1"/>
    <property type="match status" value="1"/>
</dbReference>
<keyword evidence="5" id="KW-0998">Cell outer membrane</keyword>
<organism evidence="9 10">
    <name type="scientific">Escherichia coli</name>
    <dbReference type="NCBI Taxonomy" id="562"/>
    <lineage>
        <taxon>Bacteria</taxon>
        <taxon>Pseudomonadati</taxon>
        <taxon>Pseudomonadota</taxon>
        <taxon>Gammaproteobacteria</taxon>
        <taxon>Enterobacterales</taxon>
        <taxon>Enterobacteriaceae</taxon>
        <taxon>Escherichia</taxon>
    </lineage>
</organism>
<dbReference type="PROSITE" id="PS51257">
    <property type="entry name" value="PROKAR_LIPOPROTEIN"/>
    <property type="match status" value="1"/>
</dbReference>
<evidence type="ECO:0000256" key="4">
    <source>
        <dbReference type="ARBA" id="ARBA00023139"/>
    </source>
</evidence>
<keyword evidence="4" id="KW-0564">Palmitate</keyword>
<dbReference type="Proteomes" id="UP000467488">
    <property type="component" value="Chromosome"/>
</dbReference>
<keyword evidence="3" id="KW-0472">Membrane</keyword>
<keyword evidence="7" id="KW-0175">Coiled coil</keyword>
<dbReference type="GO" id="GO:0019867">
    <property type="term" value="C:outer membrane"/>
    <property type="evidence" value="ECO:0007669"/>
    <property type="project" value="InterPro"/>
</dbReference>
<gene>
    <name evidence="9" type="ORF">EIMP300_22920</name>
</gene>
<protein>
    <recommendedName>
        <fullName evidence="8">Lipoprotein leucine-zipper domain-containing protein</fullName>
    </recommendedName>
</protein>
<feature type="coiled-coil region" evidence="7">
    <location>
        <begin position="26"/>
        <end position="53"/>
    </location>
</feature>
<keyword evidence="2" id="KW-0572">Peptidoglycan-anchor</keyword>
<evidence type="ECO:0000313" key="10">
    <source>
        <dbReference type="Proteomes" id="UP000467488"/>
    </source>
</evidence>
<dbReference type="Pfam" id="PF04728">
    <property type="entry name" value="LPP"/>
    <property type="match status" value="1"/>
</dbReference>
<dbReference type="Gene3D" id="1.20.5.190">
    <property type="match status" value="1"/>
</dbReference>
<accession>A0A8S0FL34</accession>
<evidence type="ECO:0000256" key="5">
    <source>
        <dbReference type="ARBA" id="ARBA00023237"/>
    </source>
</evidence>
<dbReference type="PANTHER" id="PTHR38763">
    <property type="entry name" value="MAJOR OUTER MEMBRANE PROLIPOPROTEIN LPP"/>
    <property type="match status" value="1"/>
</dbReference>
<keyword evidence="1" id="KW-0732">Signal</keyword>
<reference evidence="9 10" key="1">
    <citation type="submission" date="2020-01" db="EMBL/GenBank/DDBJ databases">
        <title>Dynamics of blaIMP-6 dissemination in carbapenem resistant Enterobacteriacea isolated from regional surveillance in Osaka, Japan.</title>
        <authorList>
            <person name="Abe R."/>
            <person name="Akeda Y."/>
            <person name="Sugawara Y."/>
            <person name="Yamamoto N."/>
            <person name="Tomono K."/>
            <person name="Takeuchi D."/>
            <person name="Kawahara R."/>
            <person name="Hamada S."/>
        </authorList>
    </citation>
    <scope>NUCLEOTIDE SEQUENCE [LARGE SCALE GENOMIC DNA]</scope>
    <source>
        <strain evidence="9 10">E300</strain>
    </source>
</reference>
<proteinExistence type="predicted"/>
<evidence type="ECO:0000259" key="8">
    <source>
        <dbReference type="Pfam" id="PF04728"/>
    </source>
</evidence>
<dbReference type="EMBL" id="AP022360">
    <property type="protein sequence ID" value="BBU80892.1"/>
    <property type="molecule type" value="Genomic_DNA"/>
</dbReference>
<feature type="domain" description="Lipoprotein leucine-zipper" evidence="8">
    <location>
        <begin position="25"/>
        <end position="70"/>
    </location>
</feature>
<sequence>MKTIFTVGAVVLATCLLSGCVNEQKVNQLASNVQTLNAKIARLEQDMKALRPQIYAAKSEANRANTRLDAQDYFDCLRCLRMYNAFIQQADWGDWRQNDKKIPGSILLPGIFFNVQPPL</sequence>
<dbReference type="InterPro" id="IPR016367">
    <property type="entry name" value="MOM_Lpp"/>
</dbReference>
<dbReference type="AlphaFoldDB" id="A0A8S0FL34"/>
<evidence type="ECO:0000256" key="2">
    <source>
        <dbReference type="ARBA" id="ARBA00023088"/>
    </source>
</evidence>
<dbReference type="PANTHER" id="PTHR38763:SF1">
    <property type="entry name" value="MAJOR OUTER MEMBRANE LIPOPROTEIN LPP"/>
    <property type="match status" value="1"/>
</dbReference>
<keyword evidence="6" id="KW-0449">Lipoprotein</keyword>
<evidence type="ECO:0000256" key="6">
    <source>
        <dbReference type="ARBA" id="ARBA00023288"/>
    </source>
</evidence>
<evidence type="ECO:0000313" key="9">
    <source>
        <dbReference type="EMBL" id="BBU80892.1"/>
    </source>
</evidence>
<dbReference type="SUPFAM" id="SSF58042">
    <property type="entry name" value="Outer membrane lipoprotein"/>
    <property type="match status" value="1"/>
</dbReference>
<name>A0A8S0FL34_ECOLX</name>